<accession>A0A7W7S3T6</accession>
<evidence type="ECO:0000313" key="2">
    <source>
        <dbReference type="Proteomes" id="UP000534286"/>
    </source>
</evidence>
<gene>
    <name evidence="1" type="ORF">FHR32_007113</name>
</gene>
<keyword evidence="2" id="KW-1185">Reference proteome</keyword>
<name>A0A7W7S3T6_9ACTN</name>
<protein>
    <submittedName>
        <fullName evidence="1">Uncharacterized protein</fullName>
    </submittedName>
</protein>
<dbReference type="AlphaFoldDB" id="A0A7W7S3T6"/>
<evidence type="ECO:0000313" key="1">
    <source>
        <dbReference type="EMBL" id="MBB4942713.1"/>
    </source>
</evidence>
<dbReference type="Proteomes" id="UP000534286">
    <property type="component" value="Unassembled WGS sequence"/>
</dbReference>
<organism evidence="1 2">
    <name type="scientific">Streptosporangium album</name>
    <dbReference type="NCBI Taxonomy" id="47479"/>
    <lineage>
        <taxon>Bacteria</taxon>
        <taxon>Bacillati</taxon>
        <taxon>Actinomycetota</taxon>
        <taxon>Actinomycetes</taxon>
        <taxon>Streptosporangiales</taxon>
        <taxon>Streptosporangiaceae</taxon>
        <taxon>Streptosporangium</taxon>
    </lineage>
</organism>
<sequence length="65" mass="6656">MQVSGPPSKLCPKVLKEALTCISVGFFASATGTPKTAGVDRVNHATYQTVLGTAPSLAIVLDPQA</sequence>
<proteinExistence type="predicted"/>
<dbReference type="EMBL" id="JACHJU010000004">
    <property type="protein sequence ID" value="MBB4942713.1"/>
    <property type="molecule type" value="Genomic_DNA"/>
</dbReference>
<reference evidence="1 2" key="1">
    <citation type="submission" date="2020-08" db="EMBL/GenBank/DDBJ databases">
        <title>Sequencing the genomes of 1000 actinobacteria strains.</title>
        <authorList>
            <person name="Klenk H.-P."/>
        </authorList>
    </citation>
    <scope>NUCLEOTIDE SEQUENCE [LARGE SCALE GENOMIC DNA]</scope>
    <source>
        <strain evidence="1 2">DSM 43023</strain>
    </source>
</reference>
<comment type="caution">
    <text evidence="1">The sequence shown here is derived from an EMBL/GenBank/DDBJ whole genome shotgun (WGS) entry which is preliminary data.</text>
</comment>